<keyword evidence="3" id="KW-1185">Reference proteome</keyword>
<organism evidence="2 4">
    <name type="scientific">Sulfuracidifex tepidarius</name>
    <dbReference type="NCBI Taxonomy" id="1294262"/>
    <lineage>
        <taxon>Archaea</taxon>
        <taxon>Thermoproteota</taxon>
        <taxon>Thermoprotei</taxon>
        <taxon>Sulfolobales</taxon>
        <taxon>Sulfolobaceae</taxon>
        <taxon>Sulfuracidifex</taxon>
    </lineage>
</organism>
<evidence type="ECO:0000313" key="1">
    <source>
        <dbReference type="EMBL" id="BBG22840.1"/>
    </source>
</evidence>
<name>A0A510DZD5_9CREN</name>
<dbReference type="KEGG" id="step:IC006_0124"/>
<accession>A0A510DRS2</accession>
<gene>
    <name evidence="1" type="ORF">IC006_0124</name>
    <name evidence="2" type="ORF">IC007_0106</name>
</gene>
<dbReference type="AlphaFoldDB" id="A0A510DZD5"/>
<dbReference type="EMBL" id="AP018930">
    <property type="protein sequence ID" value="BBG25601.1"/>
    <property type="molecule type" value="Genomic_DNA"/>
</dbReference>
<dbReference type="RefSeq" id="WP_054845411.1">
    <property type="nucleotide sequence ID" value="NZ_AP018929.1"/>
</dbReference>
<reference evidence="4" key="1">
    <citation type="submission" date="2018-09" db="EMBL/GenBank/DDBJ databases">
        <title>Complete Genome Sequencing of Sulfolobus sp. JCM 16834.</title>
        <authorList>
            <person name="Kato S."/>
            <person name="Itoh T."/>
            <person name="Ohkuma M."/>
        </authorList>
    </citation>
    <scope>NUCLEOTIDE SEQUENCE [LARGE SCALE GENOMIC DNA]</scope>
    <source>
        <strain evidence="4">IC-007</strain>
    </source>
</reference>
<evidence type="ECO:0000313" key="4">
    <source>
        <dbReference type="Proteomes" id="UP000325030"/>
    </source>
</evidence>
<evidence type="ECO:0000313" key="3">
    <source>
        <dbReference type="Proteomes" id="UP000322983"/>
    </source>
</evidence>
<dbReference type="EMBL" id="AP018929">
    <property type="protein sequence ID" value="BBG22840.1"/>
    <property type="molecule type" value="Genomic_DNA"/>
</dbReference>
<sequence length="69" mass="7905">MVSDPELMDVLTQKVGERLKEDKLVTDVEGLKKDVSELKDMVARNVRETNDLKVRVETHNKIPRSTQKA</sequence>
<reference evidence="2 3" key="2">
    <citation type="journal article" date="2020" name="Int. J. Syst. Evol. Microbiol.">
        <title>Sulfuracidifex tepidarius gen. nov., sp. nov. and transfer of Sulfolobus metallicus Huber and Stetter 1992 to the genus Sulfuracidifex as Sulfuracidifex metallicus comb. nov.</title>
        <authorList>
            <person name="Itoh T."/>
            <person name="Miura T."/>
            <person name="Sakai H.D."/>
            <person name="Kato S."/>
            <person name="Ohkuma M."/>
            <person name="Takashina T."/>
        </authorList>
    </citation>
    <scope>NUCLEOTIDE SEQUENCE</scope>
    <source>
        <strain evidence="1 3">IC-006</strain>
        <strain evidence="2">IC-007</strain>
    </source>
</reference>
<dbReference type="Proteomes" id="UP000325030">
    <property type="component" value="Chromosome"/>
</dbReference>
<accession>A0A510DZD5</accession>
<evidence type="ECO:0000313" key="2">
    <source>
        <dbReference type="EMBL" id="BBG25601.1"/>
    </source>
</evidence>
<dbReference type="Proteomes" id="UP000322983">
    <property type="component" value="Chromosome"/>
</dbReference>
<proteinExistence type="predicted"/>
<protein>
    <submittedName>
        <fullName evidence="2">Uncharacterized protein</fullName>
    </submittedName>
</protein>
<dbReference type="GeneID" id="41716627"/>